<evidence type="ECO:0000256" key="9">
    <source>
        <dbReference type="SAM" id="SignalP"/>
    </source>
</evidence>
<dbReference type="OMA" id="IGVWMIN"/>
<feature type="transmembrane region" description="Helical" evidence="8">
    <location>
        <begin position="179"/>
        <end position="198"/>
    </location>
</feature>
<proteinExistence type="predicted"/>
<evidence type="ECO:0000256" key="7">
    <source>
        <dbReference type="SAM" id="MobiDB-lite"/>
    </source>
</evidence>
<organism evidence="11 12">
    <name type="scientific">Epicoccum nigrum</name>
    <name type="common">Soil fungus</name>
    <name type="synonym">Epicoccum purpurascens</name>
    <dbReference type="NCBI Taxonomy" id="105696"/>
    <lineage>
        <taxon>Eukaryota</taxon>
        <taxon>Fungi</taxon>
        <taxon>Dikarya</taxon>
        <taxon>Ascomycota</taxon>
        <taxon>Pezizomycotina</taxon>
        <taxon>Dothideomycetes</taxon>
        <taxon>Pleosporomycetidae</taxon>
        <taxon>Pleosporales</taxon>
        <taxon>Pleosporineae</taxon>
        <taxon>Didymellaceae</taxon>
        <taxon>Epicoccum</taxon>
    </lineage>
</organism>
<accession>A0A1Y2LY35</accession>
<gene>
    <name evidence="11" type="ORF">B5807_06986</name>
</gene>
<reference evidence="11 12" key="1">
    <citation type="journal article" date="2017" name="Genome Announc.">
        <title>Genome sequence of the saprophytic ascomycete Epicoccum nigrum ICMP 19927 strain isolated from New Zealand.</title>
        <authorList>
            <person name="Fokin M."/>
            <person name="Fleetwood D."/>
            <person name="Weir B.S."/>
            <person name="Villas-Boas S.G."/>
        </authorList>
    </citation>
    <scope>NUCLEOTIDE SEQUENCE [LARGE SCALE GENOMIC DNA]</scope>
    <source>
        <strain evidence="11 12">ICMP 19927</strain>
    </source>
</reference>
<keyword evidence="6 8" id="KW-0472">Membrane</keyword>
<feature type="transmembrane region" description="Helical" evidence="8">
    <location>
        <begin position="138"/>
        <end position="159"/>
    </location>
</feature>
<feature type="compositionally biased region" description="Basic and acidic residues" evidence="7">
    <location>
        <begin position="244"/>
        <end position="254"/>
    </location>
</feature>
<evidence type="ECO:0000256" key="1">
    <source>
        <dbReference type="ARBA" id="ARBA00004370"/>
    </source>
</evidence>
<evidence type="ECO:0000256" key="6">
    <source>
        <dbReference type="ARBA" id="ARBA00023136"/>
    </source>
</evidence>
<dbReference type="SMART" id="SM00665">
    <property type="entry name" value="B561"/>
    <property type="match status" value="1"/>
</dbReference>
<feature type="transmembrane region" description="Helical" evidence="8">
    <location>
        <begin position="213"/>
        <end position="233"/>
    </location>
</feature>
<keyword evidence="9" id="KW-0732">Signal</keyword>
<sequence>MSHNLQVVLLTLAATAVSAQYGPGGHYGPGGSSGGGSSNGNNNFGDVGGSSSFQGGPSQSFINSRRQFLIGHGVLASLAFVILFPVGSIFVRFGSFRGAWLIHGLFQIFTYLVYTAAVSIGIWMAQQAPAQAGLFDKYHPIIGLVLFAALFFQPIMGYVHHLKYKKHQRRTFWSYGHLWLGRLAVTLGMINGGLGLLLAHDAPLGFAPSQGQVIAYGVVAGFMWLLYVAAAIVGERRRTIAGRNIDDETGKRTGYDTSPASSRAPLKERHGHRYE</sequence>
<feature type="region of interest" description="Disordered" evidence="7">
    <location>
        <begin position="244"/>
        <end position="275"/>
    </location>
</feature>
<feature type="signal peptide" evidence="9">
    <location>
        <begin position="1"/>
        <end position="19"/>
    </location>
</feature>
<feature type="transmembrane region" description="Helical" evidence="8">
    <location>
        <begin position="105"/>
        <end position="126"/>
    </location>
</feature>
<name>A0A1Y2LY35_EPING</name>
<feature type="domain" description="Cytochrome b561" evidence="10">
    <location>
        <begin position="71"/>
        <end position="196"/>
    </location>
</feature>
<dbReference type="AlphaFoldDB" id="A0A1Y2LY35"/>
<dbReference type="Proteomes" id="UP000193240">
    <property type="component" value="Unassembled WGS sequence"/>
</dbReference>
<evidence type="ECO:0000256" key="2">
    <source>
        <dbReference type="ARBA" id="ARBA00022448"/>
    </source>
</evidence>
<feature type="transmembrane region" description="Helical" evidence="8">
    <location>
        <begin position="69"/>
        <end position="93"/>
    </location>
</feature>
<dbReference type="STRING" id="105696.A0A1Y2LY35"/>
<dbReference type="PANTHER" id="PTHR47797">
    <property type="entry name" value="DEHYDROGENASE, PUTATIVE (AFU_ORTHOLOGUE AFUA_8G05805)-RELATED"/>
    <property type="match status" value="1"/>
</dbReference>
<dbReference type="PANTHER" id="PTHR47797:SF1">
    <property type="entry name" value="CYTOCHROME B561 DOMAIN-CONTAINING PROTEIN-RELATED"/>
    <property type="match status" value="1"/>
</dbReference>
<dbReference type="InParanoid" id="A0A1Y2LY35"/>
<evidence type="ECO:0000313" key="11">
    <source>
        <dbReference type="EMBL" id="OSS48760.1"/>
    </source>
</evidence>
<keyword evidence="2" id="KW-0813">Transport</keyword>
<protein>
    <recommendedName>
        <fullName evidence="10">Cytochrome b561 domain-containing protein</fullName>
    </recommendedName>
</protein>
<dbReference type="EMBL" id="KZ107845">
    <property type="protein sequence ID" value="OSS48760.1"/>
    <property type="molecule type" value="Genomic_DNA"/>
</dbReference>
<dbReference type="InterPro" id="IPR006593">
    <property type="entry name" value="Cyt_b561/ferric_Rdtase_TM"/>
</dbReference>
<evidence type="ECO:0000313" key="12">
    <source>
        <dbReference type="Proteomes" id="UP000193240"/>
    </source>
</evidence>
<evidence type="ECO:0000259" key="10">
    <source>
        <dbReference type="SMART" id="SM00665"/>
    </source>
</evidence>
<keyword evidence="3 8" id="KW-0812">Transmembrane</keyword>
<feature type="chain" id="PRO_5013073440" description="Cytochrome b561 domain-containing protein" evidence="9">
    <location>
        <begin position="20"/>
        <end position="275"/>
    </location>
</feature>
<dbReference type="GO" id="GO:0016020">
    <property type="term" value="C:membrane"/>
    <property type="evidence" value="ECO:0007669"/>
    <property type="project" value="UniProtKB-SubCell"/>
</dbReference>
<dbReference type="CDD" id="cd08760">
    <property type="entry name" value="Cyt_b561_FRRS1_like"/>
    <property type="match status" value="1"/>
</dbReference>
<evidence type="ECO:0000256" key="4">
    <source>
        <dbReference type="ARBA" id="ARBA00022982"/>
    </source>
</evidence>
<keyword evidence="4" id="KW-0249">Electron transport</keyword>
<keyword evidence="5 8" id="KW-1133">Transmembrane helix</keyword>
<evidence type="ECO:0000256" key="5">
    <source>
        <dbReference type="ARBA" id="ARBA00022989"/>
    </source>
</evidence>
<dbReference type="Gene3D" id="1.20.120.1770">
    <property type="match status" value="1"/>
</dbReference>
<evidence type="ECO:0000256" key="8">
    <source>
        <dbReference type="SAM" id="Phobius"/>
    </source>
</evidence>
<comment type="subcellular location">
    <subcellularLocation>
        <location evidence="1">Membrane</location>
    </subcellularLocation>
</comment>
<keyword evidence="12" id="KW-1185">Reference proteome</keyword>
<feature type="compositionally biased region" description="Basic and acidic residues" evidence="7">
    <location>
        <begin position="265"/>
        <end position="275"/>
    </location>
</feature>
<evidence type="ECO:0000256" key="3">
    <source>
        <dbReference type="ARBA" id="ARBA00022692"/>
    </source>
</evidence>